<evidence type="ECO:0000256" key="4">
    <source>
        <dbReference type="ARBA" id="ARBA00023040"/>
    </source>
</evidence>
<dbReference type="EMBL" id="JADGKB010000008">
    <property type="protein sequence ID" value="KAJ3260986.1"/>
    <property type="molecule type" value="Genomic_DNA"/>
</dbReference>
<dbReference type="GO" id="GO:0016020">
    <property type="term" value="C:membrane"/>
    <property type="evidence" value="ECO:0007669"/>
    <property type="project" value="UniProtKB-SubCell"/>
</dbReference>
<dbReference type="AlphaFoldDB" id="A0AAD5UKZ3"/>
<dbReference type="SUPFAM" id="SSF81321">
    <property type="entry name" value="Family A G protein-coupled receptor-like"/>
    <property type="match status" value="1"/>
</dbReference>
<feature type="transmembrane region" description="Helical" evidence="7">
    <location>
        <begin position="168"/>
        <end position="194"/>
    </location>
</feature>
<evidence type="ECO:0000256" key="5">
    <source>
        <dbReference type="ARBA" id="ARBA00023136"/>
    </source>
</evidence>
<evidence type="ECO:0000256" key="3">
    <source>
        <dbReference type="ARBA" id="ARBA00022989"/>
    </source>
</evidence>
<name>A0AAD5UKZ3_9FUNG</name>
<dbReference type="PANTHER" id="PTHR24240">
    <property type="entry name" value="OPSIN"/>
    <property type="match status" value="1"/>
</dbReference>
<evidence type="ECO:0000313" key="10">
    <source>
        <dbReference type="Proteomes" id="UP001210925"/>
    </source>
</evidence>
<evidence type="ECO:0000256" key="6">
    <source>
        <dbReference type="ARBA" id="ARBA00023170"/>
    </source>
</evidence>
<evidence type="ECO:0000313" key="9">
    <source>
        <dbReference type="EMBL" id="KAJ3260986.1"/>
    </source>
</evidence>
<dbReference type="InterPro" id="IPR017452">
    <property type="entry name" value="GPCR_Rhodpsn_7TM"/>
</dbReference>
<evidence type="ECO:0000256" key="7">
    <source>
        <dbReference type="SAM" id="Phobius"/>
    </source>
</evidence>
<sequence>MLIATANESLIATYLSLIPECLGLVLNAFLFYIILSKKSLRQSTFDNAIFVLITCFLLWMFTNVSVSVIKLGMNSNLKDQVLLCQVSAIGQLMTGGMGLAGHLILALDRYLVLVKRTELGPLTFRSILLFFALMLVIVSFGQLTSPRLFEPTENGSVCWYPTAPLGEIVFGMVAFAYFIFVLLIVVLLYTLIYLQVKHKIHKMTMFSTKLTPVMISKTEDFQNRLLIRCLTITGAFCMLYIPIFVVIAYRYVTIQNAPQMLELVGDFILVLDASLCSPLIIIYTNPKYQKEIARYLPINFIEEKSENTTDFDSNTMPTSQVSDFF</sequence>
<dbReference type="Gene3D" id="1.20.1070.10">
    <property type="entry name" value="Rhodopsin 7-helix transmembrane proteins"/>
    <property type="match status" value="1"/>
</dbReference>
<keyword evidence="5 7" id="KW-0472">Membrane</keyword>
<dbReference type="InterPro" id="IPR050125">
    <property type="entry name" value="GPCR_opsins"/>
</dbReference>
<keyword evidence="6" id="KW-0675">Receptor</keyword>
<evidence type="ECO:0000259" key="8">
    <source>
        <dbReference type="PROSITE" id="PS50262"/>
    </source>
</evidence>
<feature type="transmembrane region" description="Helical" evidence="7">
    <location>
        <begin position="12"/>
        <end position="35"/>
    </location>
</feature>
<keyword evidence="2 7" id="KW-0812">Transmembrane</keyword>
<dbReference type="InterPro" id="IPR000276">
    <property type="entry name" value="GPCR_Rhodpsn"/>
</dbReference>
<feature type="transmembrane region" description="Helical" evidence="7">
    <location>
        <begin position="127"/>
        <end position="148"/>
    </location>
</feature>
<feature type="transmembrane region" description="Helical" evidence="7">
    <location>
        <begin position="47"/>
        <end position="69"/>
    </location>
</feature>
<comment type="subcellular location">
    <subcellularLocation>
        <location evidence="1">Membrane</location>
        <topology evidence="1">Multi-pass membrane protein</topology>
    </subcellularLocation>
</comment>
<dbReference type="CDD" id="cd00637">
    <property type="entry name" value="7tm_classA_rhodopsin-like"/>
    <property type="match status" value="1"/>
</dbReference>
<dbReference type="Proteomes" id="UP001210925">
    <property type="component" value="Unassembled WGS sequence"/>
</dbReference>
<feature type="transmembrane region" description="Helical" evidence="7">
    <location>
        <begin position="263"/>
        <end position="284"/>
    </location>
</feature>
<evidence type="ECO:0000256" key="2">
    <source>
        <dbReference type="ARBA" id="ARBA00022692"/>
    </source>
</evidence>
<feature type="transmembrane region" description="Helical" evidence="7">
    <location>
        <begin position="225"/>
        <end position="251"/>
    </location>
</feature>
<proteinExistence type="predicted"/>
<comment type="caution">
    <text evidence="9">The sequence shown here is derived from an EMBL/GenBank/DDBJ whole genome shotgun (WGS) entry which is preliminary data.</text>
</comment>
<accession>A0AAD5UKZ3</accession>
<protein>
    <recommendedName>
        <fullName evidence="8">G-protein coupled receptors family 1 profile domain-containing protein</fullName>
    </recommendedName>
</protein>
<keyword evidence="10" id="KW-1185">Reference proteome</keyword>
<keyword evidence="4" id="KW-0297">G-protein coupled receptor</keyword>
<reference evidence="9" key="1">
    <citation type="submission" date="2020-05" db="EMBL/GenBank/DDBJ databases">
        <title>Phylogenomic resolution of chytrid fungi.</title>
        <authorList>
            <person name="Stajich J.E."/>
            <person name="Amses K."/>
            <person name="Simmons R."/>
            <person name="Seto K."/>
            <person name="Myers J."/>
            <person name="Bonds A."/>
            <person name="Quandt C.A."/>
            <person name="Barry K."/>
            <person name="Liu P."/>
            <person name="Grigoriev I."/>
            <person name="Longcore J.E."/>
            <person name="James T.Y."/>
        </authorList>
    </citation>
    <scope>NUCLEOTIDE SEQUENCE</scope>
    <source>
        <strain evidence="9">PLAUS21</strain>
    </source>
</reference>
<evidence type="ECO:0000256" key="1">
    <source>
        <dbReference type="ARBA" id="ARBA00004141"/>
    </source>
</evidence>
<dbReference type="GO" id="GO:0004930">
    <property type="term" value="F:G protein-coupled receptor activity"/>
    <property type="evidence" value="ECO:0007669"/>
    <property type="project" value="UniProtKB-KW"/>
</dbReference>
<feature type="domain" description="G-protein coupled receptors family 1 profile" evidence="8">
    <location>
        <begin position="26"/>
        <end position="283"/>
    </location>
</feature>
<dbReference type="Pfam" id="PF00001">
    <property type="entry name" value="7tm_1"/>
    <property type="match status" value="1"/>
</dbReference>
<keyword evidence="4" id="KW-0807">Transducer</keyword>
<gene>
    <name evidence="9" type="ORF">HK103_006941</name>
</gene>
<organism evidence="9 10">
    <name type="scientific">Boothiomyces macroporosus</name>
    <dbReference type="NCBI Taxonomy" id="261099"/>
    <lineage>
        <taxon>Eukaryota</taxon>
        <taxon>Fungi</taxon>
        <taxon>Fungi incertae sedis</taxon>
        <taxon>Chytridiomycota</taxon>
        <taxon>Chytridiomycota incertae sedis</taxon>
        <taxon>Chytridiomycetes</taxon>
        <taxon>Rhizophydiales</taxon>
        <taxon>Terramycetaceae</taxon>
        <taxon>Boothiomyces</taxon>
    </lineage>
</organism>
<keyword evidence="3 7" id="KW-1133">Transmembrane helix</keyword>
<feature type="transmembrane region" description="Helical" evidence="7">
    <location>
        <begin position="89"/>
        <end position="107"/>
    </location>
</feature>
<dbReference type="PROSITE" id="PS50262">
    <property type="entry name" value="G_PROTEIN_RECEP_F1_2"/>
    <property type="match status" value="1"/>
</dbReference>